<proteinExistence type="predicted"/>
<dbReference type="Pfam" id="PF11845">
    <property type="entry name" value="Tll0287-like"/>
    <property type="match status" value="1"/>
</dbReference>
<evidence type="ECO:0000259" key="16">
    <source>
        <dbReference type="PROSITE" id="PS51007"/>
    </source>
</evidence>
<evidence type="ECO:0000256" key="4">
    <source>
        <dbReference type="ARBA" id="ARBA00022475"/>
    </source>
</evidence>
<dbReference type="GO" id="GO:0046872">
    <property type="term" value="F:metal ion binding"/>
    <property type="evidence" value="ECO:0007669"/>
    <property type="project" value="UniProtKB-KW"/>
</dbReference>
<feature type="domain" description="Cytochrome c" evidence="16">
    <location>
        <begin position="136"/>
        <end position="274"/>
    </location>
</feature>
<dbReference type="GO" id="GO:0009055">
    <property type="term" value="F:electron transfer activity"/>
    <property type="evidence" value="ECO:0007669"/>
    <property type="project" value="InterPro"/>
</dbReference>
<evidence type="ECO:0000256" key="6">
    <source>
        <dbReference type="ARBA" id="ARBA00022679"/>
    </source>
</evidence>
<dbReference type="EMBL" id="MLJW01000140">
    <property type="protein sequence ID" value="OIQ96945.1"/>
    <property type="molecule type" value="Genomic_DNA"/>
</dbReference>
<dbReference type="Gene3D" id="6.10.340.10">
    <property type="match status" value="1"/>
</dbReference>
<dbReference type="GO" id="GO:0000155">
    <property type="term" value="F:phosphorelay sensor kinase activity"/>
    <property type="evidence" value="ECO:0007669"/>
    <property type="project" value="TreeGrafter"/>
</dbReference>
<dbReference type="PANTHER" id="PTHR45528">
    <property type="entry name" value="SENSOR HISTIDINE KINASE CPXA"/>
    <property type="match status" value="1"/>
</dbReference>
<dbReference type="PROSITE" id="PS50885">
    <property type="entry name" value="HAMP"/>
    <property type="match status" value="1"/>
</dbReference>
<comment type="caution">
    <text evidence="17">The sequence shown here is derived from an EMBL/GenBank/DDBJ whole genome shotgun (WGS) entry which is preliminary data.</text>
</comment>
<keyword evidence="4" id="KW-1003">Cell membrane</keyword>
<keyword evidence="8" id="KW-0547">Nucleotide-binding</keyword>
<reference evidence="17" key="1">
    <citation type="submission" date="2016-10" db="EMBL/GenBank/DDBJ databases">
        <title>Sequence of Gallionella enrichment culture.</title>
        <authorList>
            <person name="Poehlein A."/>
            <person name="Muehling M."/>
            <person name="Daniel R."/>
        </authorList>
    </citation>
    <scope>NUCLEOTIDE SEQUENCE</scope>
</reference>
<evidence type="ECO:0000256" key="8">
    <source>
        <dbReference type="ARBA" id="ARBA00022741"/>
    </source>
</evidence>
<evidence type="ECO:0000256" key="10">
    <source>
        <dbReference type="ARBA" id="ARBA00022840"/>
    </source>
</evidence>
<sequence length="290" mass="32779">MGIRFKFNFVLIAVFIVGFVTAGAISFQLLQDNARDEVLRNASLMMESAYSVRTYTVEQIQPKLIGQLDKVFMPQTVPAYAATETFIELKKKYPDFSYKEATLNPTNLRDRASDWEADMVNQFRQRDDVKEIVAERDTPTGRQLYIAKPIRITNPACLQCHTSAESSPPSMVKVYGTANGFGWQLNDIVGAQVVTVPMDVPMKKAKKTFETFIASLFAVFMVIFIILNLMISYLIINPIRHISRSADKISNGEFGEPELSESGKDEMAVLSSSFNRMRRSLEKAIQMIEE</sequence>
<dbReference type="InterPro" id="IPR003660">
    <property type="entry name" value="HAMP_dom"/>
</dbReference>
<evidence type="ECO:0000256" key="3">
    <source>
        <dbReference type="ARBA" id="ARBA00012438"/>
    </source>
</evidence>
<keyword evidence="7" id="KW-0479">Metal-binding</keyword>
<feature type="transmembrane region" description="Helical" evidence="14">
    <location>
        <begin position="7"/>
        <end position="30"/>
    </location>
</feature>
<dbReference type="GO" id="GO:0005886">
    <property type="term" value="C:plasma membrane"/>
    <property type="evidence" value="ECO:0007669"/>
    <property type="project" value="UniProtKB-SubCell"/>
</dbReference>
<evidence type="ECO:0000259" key="15">
    <source>
        <dbReference type="PROSITE" id="PS50885"/>
    </source>
</evidence>
<dbReference type="GO" id="GO:0005524">
    <property type="term" value="F:ATP binding"/>
    <property type="evidence" value="ECO:0007669"/>
    <property type="project" value="UniProtKB-KW"/>
</dbReference>
<keyword evidence="5" id="KW-0597">Phosphoprotein</keyword>
<dbReference type="InterPro" id="IPR050398">
    <property type="entry name" value="HssS/ArlS-like"/>
</dbReference>
<dbReference type="InterPro" id="IPR009056">
    <property type="entry name" value="Cyt_c-like_dom"/>
</dbReference>
<dbReference type="EC" id="2.7.13.3" evidence="3"/>
<evidence type="ECO:0000256" key="1">
    <source>
        <dbReference type="ARBA" id="ARBA00000085"/>
    </source>
</evidence>
<keyword evidence="9 17" id="KW-0418">Kinase</keyword>
<dbReference type="PANTHER" id="PTHR45528:SF1">
    <property type="entry name" value="SENSOR HISTIDINE KINASE CPXA"/>
    <property type="match status" value="1"/>
</dbReference>
<evidence type="ECO:0000256" key="9">
    <source>
        <dbReference type="ARBA" id="ARBA00022777"/>
    </source>
</evidence>
<gene>
    <name evidence="17" type="primary">yycG_2</name>
    <name evidence="17" type="ORF">GALL_210110</name>
</gene>
<evidence type="ECO:0000256" key="14">
    <source>
        <dbReference type="SAM" id="Phobius"/>
    </source>
</evidence>
<organism evidence="17">
    <name type="scientific">mine drainage metagenome</name>
    <dbReference type="NCBI Taxonomy" id="410659"/>
    <lineage>
        <taxon>unclassified sequences</taxon>
        <taxon>metagenomes</taxon>
        <taxon>ecological metagenomes</taxon>
    </lineage>
</organism>
<keyword evidence="13 14" id="KW-0472">Membrane</keyword>
<dbReference type="InterPro" id="IPR021796">
    <property type="entry name" value="Tll0287-like_dom"/>
</dbReference>
<keyword evidence="14" id="KW-1133">Transmembrane helix</keyword>
<dbReference type="SUPFAM" id="SSF158472">
    <property type="entry name" value="HAMP domain-like"/>
    <property type="match status" value="1"/>
</dbReference>
<evidence type="ECO:0000256" key="7">
    <source>
        <dbReference type="ARBA" id="ARBA00022723"/>
    </source>
</evidence>
<feature type="domain" description="HAMP" evidence="15">
    <location>
        <begin position="233"/>
        <end position="286"/>
    </location>
</feature>
<evidence type="ECO:0000256" key="12">
    <source>
        <dbReference type="ARBA" id="ARBA00023012"/>
    </source>
</evidence>
<dbReference type="AlphaFoldDB" id="A0A1J5RMJ1"/>
<feature type="transmembrane region" description="Helical" evidence="14">
    <location>
        <begin position="212"/>
        <end position="236"/>
    </location>
</feature>
<keyword evidence="10" id="KW-0067">ATP-binding</keyword>
<comment type="catalytic activity">
    <reaction evidence="1">
        <text>ATP + protein L-histidine = ADP + protein N-phospho-L-histidine.</text>
        <dbReference type="EC" id="2.7.13.3"/>
    </reaction>
</comment>
<dbReference type="SMART" id="SM00304">
    <property type="entry name" value="HAMP"/>
    <property type="match status" value="1"/>
</dbReference>
<dbReference type="GO" id="GO:0020037">
    <property type="term" value="F:heme binding"/>
    <property type="evidence" value="ECO:0007669"/>
    <property type="project" value="InterPro"/>
</dbReference>
<name>A0A1J5RMJ1_9ZZZZ</name>
<keyword evidence="14" id="KW-0812">Transmembrane</keyword>
<keyword evidence="6 17" id="KW-0808">Transferase</keyword>
<dbReference type="CDD" id="cd06225">
    <property type="entry name" value="HAMP"/>
    <property type="match status" value="1"/>
</dbReference>
<evidence type="ECO:0000313" key="17">
    <source>
        <dbReference type="EMBL" id="OIQ96945.1"/>
    </source>
</evidence>
<accession>A0A1J5RMJ1</accession>
<keyword evidence="11" id="KW-0408">Iron</keyword>
<dbReference type="PROSITE" id="PS51007">
    <property type="entry name" value="CYTC"/>
    <property type="match status" value="1"/>
</dbReference>
<evidence type="ECO:0000256" key="11">
    <source>
        <dbReference type="ARBA" id="ARBA00023004"/>
    </source>
</evidence>
<evidence type="ECO:0000256" key="5">
    <source>
        <dbReference type="ARBA" id="ARBA00022553"/>
    </source>
</evidence>
<evidence type="ECO:0000256" key="2">
    <source>
        <dbReference type="ARBA" id="ARBA00004651"/>
    </source>
</evidence>
<protein>
    <recommendedName>
        <fullName evidence="3">histidine kinase</fullName>
        <ecNumber evidence="3">2.7.13.3</ecNumber>
    </recommendedName>
</protein>
<evidence type="ECO:0000256" key="13">
    <source>
        <dbReference type="ARBA" id="ARBA00023136"/>
    </source>
</evidence>
<keyword evidence="12" id="KW-0902">Two-component regulatory system</keyword>
<comment type="subcellular location">
    <subcellularLocation>
        <location evidence="2">Cell membrane</location>
        <topology evidence="2">Multi-pass membrane protein</topology>
    </subcellularLocation>
</comment>
<dbReference type="Pfam" id="PF00672">
    <property type="entry name" value="HAMP"/>
    <property type="match status" value="1"/>
</dbReference>